<feature type="transmembrane region" description="Helical" evidence="4">
    <location>
        <begin position="241"/>
        <end position="262"/>
    </location>
</feature>
<keyword evidence="2 4" id="KW-1133">Transmembrane helix</keyword>
<dbReference type="GO" id="GO:0005886">
    <property type="term" value="C:plasma membrane"/>
    <property type="evidence" value="ECO:0007669"/>
    <property type="project" value="TreeGrafter"/>
</dbReference>
<feature type="transmembrane region" description="Helical" evidence="4">
    <location>
        <begin position="327"/>
        <end position="349"/>
    </location>
</feature>
<dbReference type="RefSeq" id="WP_092154406.1">
    <property type="nucleotide sequence ID" value="NZ_FNBX01000014.1"/>
</dbReference>
<dbReference type="PROSITE" id="PS50850">
    <property type="entry name" value="MFS"/>
    <property type="match status" value="1"/>
</dbReference>
<dbReference type="EMBL" id="FNBX01000014">
    <property type="protein sequence ID" value="SDF80285.1"/>
    <property type="molecule type" value="Genomic_DNA"/>
</dbReference>
<feature type="transmembrane region" description="Helical" evidence="4">
    <location>
        <begin position="70"/>
        <end position="86"/>
    </location>
</feature>
<dbReference type="STRING" id="571438.SAMN05192586_1148"/>
<feature type="transmembrane region" description="Helical" evidence="4">
    <location>
        <begin position="355"/>
        <end position="376"/>
    </location>
</feature>
<name>A0A1G7P1V3_9BACT</name>
<sequence length="386" mass="40298">MDKKKILLVSLGHLSCDINGGALPAVLPFLRSAYGLSYQATGGLMFAYSCLSSLIQPLFGLLADRFSKPWFIPLGVLLAGGGLALVGFMTGYWAIFCAIVVSGVGAALFHPEGARFANKVSGRQKGTGLSLFSIGGNSGFVLGPLLATAVLSVFGLHGTAIFAAIALTMASLLLTLIWRMRAPAGEGGGAIVAEAPGVNNWPEFSKLTMAIVARSILFAGFNTFVPLYWVNVLGQSRTAGALALTFFCTCGVISNFFGGLLSDKYGYRTIIRLAYALVAPVVLAFSLADNVYAAWAVLPFLGFTLYAPFSSLVVLGQQYLAKNIGFASGVTLGLATSLGGVMAPLLGWIADHQGLPRAFQCLAAVALLGAVFAYALKPVAKEGQTE</sequence>
<dbReference type="InterPro" id="IPR036259">
    <property type="entry name" value="MFS_trans_sf"/>
</dbReference>
<evidence type="ECO:0000313" key="7">
    <source>
        <dbReference type="Proteomes" id="UP000199355"/>
    </source>
</evidence>
<accession>A0A1G7P1V3</accession>
<dbReference type="InterPro" id="IPR020846">
    <property type="entry name" value="MFS_dom"/>
</dbReference>
<dbReference type="Proteomes" id="UP000199355">
    <property type="component" value="Unassembled WGS sequence"/>
</dbReference>
<dbReference type="SUPFAM" id="SSF103473">
    <property type="entry name" value="MFS general substrate transporter"/>
    <property type="match status" value="1"/>
</dbReference>
<organism evidence="6 7">
    <name type="scientific">Desulfovibrio legallii</name>
    <dbReference type="NCBI Taxonomy" id="571438"/>
    <lineage>
        <taxon>Bacteria</taxon>
        <taxon>Pseudomonadati</taxon>
        <taxon>Thermodesulfobacteriota</taxon>
        <taxon>Desulfovibrionia</taxon>
        <taxon>Desulfovibrionales</taxon>
        <taxon>Desulfovibrionaceae</taxon>
        <taxon>Desulfovibrio</taxon>
    </lineage>
</organism>
<feature type="transmembrane region" description="Helical" evidence="4">
    <location>
        <begin position="294"/>
        <end position="315"/>
    </location>
</feature>
<keyword evidence="7" id="KW-1185">Reference proteome</keyword>
<keyword evidence="1 4" id="KW-0812">Transmembrane</keyword>
<dbReference type="CDD" id="cd17478">
    <property type="entry name" value="MFS_FsR"/>
    <property type="match status" value="1"/>
</dbReference>
<feature type="transmembrane region" description="Helical" evidence="4">
    <location>
        <begin position="131"/>
        <end position="154"/>
    </location>
</feature>
<evidence type="ECO:0000313" key="6">
    <source>
        <dbReference type="EMBL" id="SDF80285.1"/>
    </source>
</evidence>
<feature type="transmembrane region" description="Helical" evidence="4">
    <location>
        <begin position="92"/>
        <end position="110"/>
    </location>
</feature>
<reference evidence="7" key="1">
    <citation type="submission" date="2016-10" db="EMBL/GenBank/DDBJ databases">
        <authorList>
            <person name="Varghese N."/>
            <person name="Submissions S."/>
        </authorList>
    </citation>
    <scope>NUCLEOTIDE SEQUENCE [LARGE SCALE GENOMIC DNA]</scope>
    <source>
        <strain evidence="7">KHC7</strain>
    </source>
</reference>
<evidence type="ECO:0000256" key="3">
    <source>
        <dbReference type="ARBA" id="ARBA00023136"/>
    </source>
</evidence>
<feature type="transmembrane region" description="Helical" evidence="4">
    <location>
        <begin position="211"/>
        <end position="229"/>
    </location>
</feature>
<dbReference type="GO" id="GO:0022857">
    <property type="term" value="F:transmembrane transporter activity"/>
    <property type="evidence" value="ECO:0007669"/>
    <property type="project" value="InterPro"/>
</dbReference>
<gene>
    <name evidence="6" type="ORF">SAMN05192586_1148</name>
</gene>
<evidence type="ECO:0000256" key="1">
    <source>
        <dbReference type="ARBA" id="ARBA00022692"/>
    </source>
</evidence>
<dbReference type="Gene3D" id="1.20.1250.20">
    <property type="entry name" value="MFS general substrate transporter like domains"/>
    <property type="match status" value="2"/>
</dbReference>
<dbReference type="PANTHER" id="PTHR43129:SF1">
    <property type="entry name" value="FOSMIDOMYCIN RESISTANCE PROTEIN"/>
    <property type="match status" value="1"/>
</dbReference>
<evidence type="ECO:0000259" key="5">
    <source>
        <dbReference type="PROSITE" id="PS50850"/>
    </source>
</evidence>
<keyword evidence="3 4" id="KW-0472">Membrane</keyword>
<feature type="domain" description="Major facilitator superfamily (MFS) profile" evidence="5">
    <location>
        <begin position="5"/>
        <end position="381"/>
    </location>
</feature>
<feature type="transmembrane region" description="Helical" evidence="4">
    <location>
        <begin position="40"/>
        <end position="63"/>
    </location>
</feature>
<feature type="transmembrane region" description="Helical" evidence="4">
    <location>
        <begin position="269"/>
        <end position="288"/>
    </location>
</feature>
<dbReference type="OrthoDB" id="9770492at2"/>
<evidence type="ECO:0000256" key="2">
    <source>
        <dbReference type="ARBA" id="ARBA00022989"/>
    </source>
</evidence>
<dbReference type="Pfam" id="PF07690">
    <property type="entry name" value="MFS_1"/>
    <property type="match status" value="1"/>
</dbReference>
<dbReference type="InterPro" id="IPR011701">
    <property type="entry name" value="MFS"/>
</dbReference>
<feature type="transmembrane region" description="Helical" evidence="4">
    <location>
        <begin position="160"/>
        <end position="178"/>
    </location>
</feature>
<protein>
    <submittedName>
        <fullName evidence="6">MFS transporter, FSR family, fosmidomycin resistance protein</fullName>
    </submittedName>
</protein>
<evidence type="ECO:0000256" key="4">
    <source>
        <dbReference type="SAM" id="Phobius"/>
    </source>
</evidence>
<dbReference type="PANTHER" id="PTHR43129">
    <property type="entry name" value="FOSMIDOMYCIN RESISTANCE PROTEIN"/>
    <property type="match status" value="1"/>
</dbReference>
<proteinExistence type="predicted"/>
<dbReference type="AlphaFoldDB" id="A0A1G7P1V3"/>